<sequence>MPDDDTTQIRTLITTWAEAVHQGDLDGVLADHAEDIVMYDVPPPHDGIRGLPAYRATWPPFFEWQTQGASFDIESLDITAGADVAYAHALLRCGTPEELAERPTLRLRLTLGLRKERGRWVVAHEHHSFPHD</sequence>
<name>A0AB39NBL1_9ACTN</name>
<accession>A0AB39NBL1</accession>
<dbReference type="EMBL" id="CP163432">
    <property type="protein sequence ID" value="XDQ15337.1"/>
    <property type="molecule type" value="Genomic_DNA"/>
</dbReference>
<dbReference type="AlphaFoldDB" id="A0AB39NBL1"/>
<gene>
    <name evidence="2" type="ORF">AB5J55_39665</name>
</gene>
<proteinExistence type="predicted"/>
<dbReference type="SUPFAM" id="SSF54427">
    <property type="entry name" value="NTF2-like"/>
    <property type="match status" value="1"/>
</dbReference>
<dbReference type="RefSeq" id="WP_369275272.1">
    <property type="nucleotide sequence ID" value="NZ_CP163432.1"/>
</dbReference>
<evidence type="ECO:0000259" key="1">
    <source>
        <dbReference type="Pfam" id="PF13474"/>
    </source>
</evidence>
<dbReference type="InterPro" id="IPR011944">
    <property type="entry name" value="Steroid_delta5-4_isomerase"/>
</dbReference>
<protein>
    <submittedName>
        <fullName evidence="2">SgcJ/EcaC family oxidoreductase</fullName>
    </submittedName>
</protein>
<evidence type="ECO:0000313" key="2">
    <source>
        <dbReference type="EMBL" id="XDQ15337.1"/>
    </source>
</evidence>
<dbReference type="InterPro" id="IPR037401">
    <property type="entry name" value="SnoaL-like"/>
</dbReference>
<dbReference type="Gene3D" id="3.10.450.50">
    <property type="match status" value="1"/>
</dbReference>
<reference evidence="2" key="1">
    <citation type="submission" date="2024-07" db="EMBL/GenBank/DDBJ databases">
        <authorList>
            <person name="Yu S.T."/>
        </authorList>
    </citation>
    <scope>NUCLEOTIDE SEQUENCE</scope>
    <source>
        <strain evidence="2">R11</strain>
    </source>
</reference>
<dbReference type="NCBIfam" id="TIGR02246">
    <property type="entry name" value="SgcJ/EcaC family oxidoreductase"/>
    <property type="match status" value="1"/>
</dbReference>
<feature type="domain" description="SnoaL-like" evidence="1">
    <location>
        <begin position="9"/>
        <end position="130"/>
    </location>
</feature>
<dbReference type="InterPro" id="IPR032710">
    <property type="entry name" value="NTF2-like_dom_sf"/>
</dbReference>
<organism evidence="2">
    <name type="scientific">Streptomyces sp. R11</name>
    <dbReference type="NCBI Taxonomy" id="3238625"/>
    <lineage>
        <taxon>Bacteria</taxon>
        <taxon>Bacillati</taxon>
        <taxon>Actinomycetota</taxon>
        <taxon>Actinomycetes</taxon>
        <taxon>Kitasatosporales</taxon>
        <taxon>Streptomycetaceae</taxon>
        <taxon>Streptomyces</taxon>
    </lineage>
</organism>
<dbReference type="Pfam" id="PF13474">
    <property type="entry name" value="SnoaL_3"/>
    <property type="match status" value="1"/>
</dbReference>